<comment type="caution">
    <text evidence="1">The sequence shown here is derived from an EMBL/GenBank/DDBJ whole genome shotgun (WGS) entry which is preliminary data.</text>
</comment>
<accession>A0A2T4H6W5</accession>
<reference evidence="1 2" key="1">
    <citation type="submission" date="2018-02" db="EMBL/GenBank/DDBJ databases">
        <title>Fusarium culmorum secondary metabolites in fungal-bacterial-plant interactions.</title>
        <authorList>
            <person name="Schmidt R."/>
        </authorList>
    </citation>
    <scope>NUCLEOTIDE SEQUENCE [LARGE SCALE GENOMIC DNA]</scope>
    <source>
        <strain evidence="1 2">PV</strain>
    </source>
</reference>
<organism evidence="1 2">
    <name type="scientific">Fusarium culmorum</name>
    <dbReference type="NCBI Taxonomy" id="5516"/>
    <lineage>
        <taxon>Eukaryota</taxon>
        <taxon>Fungi</taxon>
        <taxon>Dikarya</taxon>
        <taxon>Ascomycota</taxon>
        <taxon>Pezizomycotina</taxon>
        <taxon>Sordariomycetes</taxon>
        <taxon>Hypocreomycetidae</taxon>
        <taxon>Hypocreales</taxon>
        <taxon>Nectriaceae</taxon>
        <taxon>Fusarium</taxon>
    </lineage>
</organism>
<name>A0A2T4H6W5_FUSCU</name>
<evidence type="ECO:0000313" key="1">
    <source>
        <dbReference type="EMBL" id="PTD11533.1"/>
    </source>
</evidence>
<dbReference type="AlphaFoldDB" id="A0A2T4H6W5"/>
<evidence type="ECO:0000313" key="2">
    <source>
        <dbReference type="Proteomes" id="UP000241587"/>
    </source>
</evidence>
<dbReference type="OMA" id="QICISDM"/>
<dbReference type="EMBL" id="PVEM01000001">
    <property type="protein sequence ID" value="PTD11533.1"/>
    <property type="molecule type" value="Genomic_DNA"/>
</dbReference>
<sequence>MSVGGIDAFLYTAPNCPGRFGGSAATSRNTCCGINIIDSPIQSVGLYNIGDGFTVRMLAYNGGNCTNPVAWRGNSWGGQICISDMGYRYTGCDYSFGLAKRDASRDKVGCKRPDVLVIPDGTKYDLSRLSDDNFEQIIEISIKATSASDIPAKFQAA</sequence>
<proteinExistence type="predicted"/>
<dbReference type="Proteomes" id="UP000241587">
    <property type="component" value="Unassembled WGS sequence"/>
</dbReference>
<protein>
    <submittedName>
        <fullName evidence="1">Uncharacterized protein</fullName>
    </submittedName>
</protein>
<dbReference type="OrthoDB" id="5383526at2759"/>
<keyword evidence="2" id="KW-1185">Reference proteome</keyword>
<gene>
    <name evidence="1" type="ORF">FCULG_00005091</name>
</gene>